<dbReference type="SUPFAM" id="SSF48403">
    <property type="entry name" value="Ankyrin repeat"/>
    <property type="match status" value="1"/>
</dbReference>
<proteinExistence type="predicted"/>
<dbReference type="Gene3D" id="1.25.40.20">
    <property type="entry name" value="Ankyrin repeat-containing domain"/>
    <property type="match status" value="1"/>
</dbReference>
<reference evidence="1" key="1">
    <citation type="journal article" date="2015" name="Nature">
        <title>Complex archaea that bridge the gap between prokaryotes and eukaryotes.</title>
        <authorList>
            <person name="Spang A."/>
            <person name="Saw J.H."/>
            <person name="Jorgensen S.L."/>
            <person name="Zaremba-Niedzwiedzka K."/>
            <person name="Martijn J."/>
            <person name="Lind A.E."/>
            <person name="van Eijk R."/>
            <person name="Schleper C."/>
            <person name="Guy L."/>
            <person name="Ettema T.J."/>
        </authorList>
    </citation>
    <scope>NUCLEOTIDE SEQUENCE</scope>
</reference>
<name>A0A0F9B5A9_9ZZZZ</name>
<sequence>MGVLNRNFFLQIISNNIEIRSLPLDKKKDRINWILNDLETAGLFEPINFEEDDLDLLADLHFGDLPSINFLLEMISGNRQKEKRKDEEKNVLSCTSLQRIRKKRIELARRPEMNIILDETDYMTDDLVVSGNPMDCSYGRTSLHEAIHLRDLTSIEKLAKERKYLKERDNNGNTPYEMAYYQKYKEAMKILKKYMDS</sequence>
<evidence type="ECO:0000313" key="1">
    <source>
        <dbReference type="EMBL" id="KKL08997.1"/>
    </source>
</evidence>
<dbReference type="InterPro" id="IPR036770">
    <property type="entry name" value="Ankyrin_rpt-contain_sf"/>
</dbReference>
<accession>A0A0F9B5A9</accession>
<protein>
    <submittedName>
        <fullName evidence="1">Uncharacterized protein</fullName>
    </submittedName>
</protein>
<dbReference type="AlphaFoldDB" id="A0A0F9B5A9"/>
<dbReference type="EMBL" id="LAZR01042658">
    <property type="protein sequence ID" value="KKL08997.1"/>
    <property type="molecule type" value="Genomic_DNA"/>
</dbReference>
<organism evidence="1">
    <name type="scientific">marine sediment metagenome</name>
    <dbReference type="NCBI Taxonomy" id="412755"/>
    <lineage>
        <taxon>unclassified sequences</taxon>
        <taxon>metagenomes</taxon>
        <taxon>ecological metagenomes</taxon>
    </lineage>
</organism>
<comment type="caution">
    <text evidence="1">The sequence shown here is derived from an EMBL/GenBank/DDBJ whole genome shotgun (WGS) entry which is preliminary data.</text>
</comment>
<gene>
    <name evidence="1" type="ORF">LCGC14_2570280</name>
</gene>